<accession>A0A2U1KMN2</accession>
<dbReference type="EMBL" id="PKPP01016101">
    <property type="protein sequence ID" value="PWA38019.1"/>
    <property type="molecule type" value="Genomic_DNA"/>
</dbReference>
<gene>
    <name evidence="1" type="ORF">CTI12_AA585360</name>
</gene>
<name>A0A2U1KMN2_ARTAN</name>
<protein>
    <submittedName>
        <fullName evidence="1">Uncharacterized protein</fullName>
    </submittedName>
</protein>
<keyword evidence="2" id="KW-1185">Reference proteome</keyword>
<dbReference type="PANTHER" id="PTHR35307:SF8">
    <property type="entry name" value="GUSTATORY RECEPTOR"/>
    <property type="match status" value="1"/>
</dbReference>
<evidence type="ECO:0000313" key="2">
    <source>
        <dbReference type="Proteomes" id="UP000245207"/>
    </source>
</evidence>
<dbReference type="AlphaFoldDB" id="A0A2U1KMN2"/>
<organism evidence="1 2">
    <name type="scientific">Artemisia annua</name>
    <name type="common">Sweet wormwood</name>
    <dbReference type="NCBI Taxonomy" id="35608"/>
    <lineage>
        <taxon>Eukaryota</taxon>
        <taxon>Viridiplantae</taxon>
        <taxon>Streptophyta</taxon>
        <taxon>Embryophyta</taxon>
        <taxon>Tracheophyta</taxon>
        <taxon>Spermatophyta</taxon>
        <taxon>Magnoliopsida</taxon>
        <taxon>eudicotyledons</taxon>
        <taxon>Gunneridae</taxon>
        <taxon>Pentapetalae</taxon>
        <taxon>asterids</taxon>
        <taxon>campanulids</taxon>
        <taxon>Asterales</taxon>
        <taxon>Asteraceae</taxon>
        <taxon>Asteroideae</taxon>
        <taxon>Anthemideae</taxon>
        <taxon>Artemisiinae</taxon>
        <taxon>Artemisia</taxon>
    </lineage>
</organism>
<dbReference type="Proteomes" id="UP000245207">
    <property type="component" value="Unassembled WGS sequence"/>
</dbReference>
<comment type="caution">
    <text evidence="1">The sequence shown here is derived from an EMBL/GenBank/DDBJ whole genome shotgun (WGS) entry which is preliminary data.</text>
</comment>
<reference evidence="1 2" key="1">
    <citation type="journal article" date="2018" name="Mol. Plant">
        <title>The genome of Artemisia annua provides insight into the evolution of Asteraceae family and artemisinin biosynthesis.</title>
        <authorList>
            <person name="Shen Q."/>
            <person name="Zhang L."/>
            <person name="Liao Z."/>
            <person name="Wang S."/>
            <person name="Yan T."/>
            <person name="Shi P."/>
            <person name="Liu M."/>
            <person name="Fu X."/>
            <person name="Pan Q."/>
            <person name="Wang Y."/>
            <person name="Lv Z."/>
            <person name="Lu X."/>
            <person name="Zhang F."/>
            <person name="Jiang W."/>
            <person name="Ma Y."/>
            <person name="Chen M."/>
            <person name="Hao X."/>
            <person name="Li L."/>
            <person name="Tang Y."/>
            <person name="Lv G."/>
            <person name="Zhou Y."/>
            <person name="Sun X."/>
            <person name="Brodelius P.E."/>
            <person name="Rose J.K.C."/>
            <person name="Tang K."/>
        </authorList>
    </citation>
    <scope>NUCLEOTIDE SEQUENCE [LARGE SCALE GENOMIC DNA]</scope>
    <source>
        <strain evidence="2">cv. Huhao1</strain>
        <tissue evidence="1">Leaf</tissue>
    </source>
</reference>
<dbReference type="PANTHER" id="PTHR35307">
    <property type="entry name" value="PROTEIN, PUTATIVE-RELATED"/>
    <property type="match status" value="1"/>
</dbReference>
<evidence type="ECO:0000313" key="1">
    <source>
        <dbReference type="EMBL" id="PWA38019.1"/>
    </source>
</evidence>
<dbReference type="OrthoDB" id="1915303at2759"/>
<proteinExistence type="predicted"/>
<sequence length="131" mass="15043">MTLWHEVENNRKWLQNSLSKNAFEGNTTTEILNWFADKAEEIVIEISKSSHGIMVVNRIPKELVASNSIYRIAQPILLRERGNTEPFTKKQLFTLLNDMKADILSACFTNIPRVITLKCHKSVTEKREAVS</sequence>